<protein>
    <submittedName>
        <fullName evidence="2">Uncharacterized protein</fullName>
    </submittedName>
</protein>
<gene>
    <name evidence="2" type="ORF">CW362_19720</name>
</gene>
<proteinExistence type="predicted"/>
<accession>A0A2I0SMY1</accession>
<dbReference type="EMBL" id="PJOS01000036">
    <property type="protein sequence ID" value="PKT71289.1"/>
    <property type="molecule type" value="Genomic_DNA"/>
</dbReference>
<dbReference type="Proteomes" id="UP000236178">
    <property type="component" value="Unassembled WGS sequence"/>
</dbReference>
<dbReference type="OrthoDB" id="292843at2"/>
<name>A0A2I0SMY1_9ACTN</name>
<evidence type="ECO:0000313" key="2">
    <source>
        <dbReference type="EMBL" id="PKT71289.1"/>
    </source>
</evidence>
<organism evidence="2 3">
    <name type="scientific">Streptomyces populi</name>
    <dbReference type="NCBI Taxonomy" id="2058924"/>
    <lineage>
        <taxon>Bacteria</taxon>
        <taxon>Bacillati</taxon>
        <taxon>Actinomycetota</taxon>
        <taxon>Actinomycetes</taxon>
        <taxon>Kitasatosporales</taxon>
        <taxon>Streptomycetaceae</taxon>
        <taxon>Streptomyces</taxon>
    </lineage>
</organism>
<reference evidence="2 3" key="1">
    <citation type="submission" date="2017-12" db="EMBL/GenBank/DDBJ databases">
        <title>Streptomyces populusis sp. nov., a novel endophytic actinobacterium isolated from stems of Populus adenopoda Maxim.</title>
        <authorList>
            <person name="Wang Z."/>
        </authorList>
    </citation>
    <scope>NUCLEOTIDE SEQUENCE [LARGE SCALE GENOMIC DNA]</scope>
    <source>
        <strain evidence="2 3">A249</strain>
    </source>
</reference>
<evidence type="ECO:0000313" key="3">
    <source>
        <dbReference type="Proteomes" id="UP000236178"/>
    </source>
</evidence>
<dbReference type="AlphaFoldDB" id="A0A2I0SMY1"/>
<evidence type="ECO:0000256" key="1">
    <source>
        <dbReference type="SAM" id="MobiDB-lite"/>
    </source>
</evidence>
<keyword evidence="3" id="KW-1185">Reference proteome</keyword>
<sequence>MAHVAAVRAIIPLIYKAARSHLADADLLIREAAVYAAAMTFAVPESAAHVPELVPLVRGTLGVSEYRGYQYMAKRCLVTWGVEPGPLPDPLISGPEPRDRPWEGGCSDDPPF</sequence>
<comment type="caution">
    <text evidence="2">The sequence shown here is derived from an EMBL/GenBank/DDBJ whole genome shotgun (WGS) entry which is preliminary data.</text>
</comment>
<feature type="region of interest" description="Disordered" evidence="1">
    <location>
        <begin position="88"/>
        <end position="112"/>
    </location>
</feature>
<dbReference type="RefSeq" id="WP_103550829.1">
    <property type="nucleotide sequence ID" value="NZ_JBHJSK010000008.1"/>
</dbReference>